<dbReference type="GO" id="GO:0005669">
    <property type="term" value="C:transcription factor TFIID complex"/>
    <property type="evidence" value="ECO:0007669"/>
    <property type="project" value="TreeGrafter"/>
</dbReference>
<evidence type="ECO:0000256" key="2">
    <source>
        <dbReference type="ARBA" id="ARBA00007646"/>
    </source>
</evidence>
<sequence>MSLPADVAGAPIPRDARIIALIMYSMGITDADPAVLLQLLEFANRYTHDVLQDALVYADHAAARSGAGAGASGAAGALSLEDIQLAIQSRVNYSFTHPPPKDVLVSLAASINSIPLPPISDRVGIRLPPLEHCLTNVNFAIVPNSPPRSRSPSPEIKREAIAAPPAEDGLNGHARARRLTAAQDEDMGMHDGAALPAPDAARSRWQQEDDNYDDEPSHGAAAAPPPPPPAAAAEPPRGTKRALDEDDDYD</sequence>
<keyword evidence="5" id="KW-0539">Nucleus</keyword>
<evidence type="ECO:0000256" key="4">
    <source>
        <dbReference type="ARBA" id="ARBA00023163"/>
    </source>
</evidence>
<keyword evidence="8" id="KW-1185">Reference proteome</keyword>
<evidence type="ECO:0000313" key="8">
    <source>
        <dbReference type="Proteomes" id="UP001176521"/>
    </source>
</evidence>
<dbReference type="EMBL" id="JAPDMQ010000076">
    <property type="protein sequence ID" value="KAK0536480.1"/>
    <property type="molecule type" value="Genomic_DNA"/>
</dbReference>
<evidence type="ECO:0000256" key="6">
    <source>
        <dbReference type="SAM" id="MobiDB-lite"/>
    </source>
</evidence>
<comment type="subcellular location">
    <subcellularLocation>
        <location evidence="1">Nucleus</location>
    </subcellularLocation>
</comment>
<evidence type="ECO:0000256" key="1">
    <source>
        <dbReference type="ARBA" id="ARBA00004123"/>
    </source>
</evidence>
<keyword evidence="3" id="KW-0805">Transcription regulation</keyword>
<comment type="similarity">
    <text evidence="2">Belongs to the TAF9 family.</text>
</comment>
<dbReference type="InterPro" id="IPR009072">
    <property type="entry name" value="Histone-fold"/>
</dbReference>
<proteinExistence type="inferred from homology"/>
<dbReference type="InterPro" id="IPR003162">
    <property type="entry name" value="TFIID-31"/>
</dbReference>
<dbReference type="SUPFAM" id="SSF47113">
    <property type="entry name" value="Histone-fold"/>
    <property type="match status" value="1"/>
</dbReference>
<keyword evidence="4" id="KW-0804">Transcription</keyword>
<dbReference type="GO" id="GO:0003713">
    <property type="term" value="F:transcription coactivator activity"/>
    <property type="evidence" value="ECO:0007669"/>
    <property type="project" value="TreeGrafter"/>
</dbReference>
<dbReference type="PANTHER" id="PTHR48068">
    <property type="entry name" value="TAF9 RNA POLYMERASE II, TATA BOX-BINDING PROTEIN (TBP)-ASSOCIATED FACTOR"/>
    <property type="match status" value="1"/>
</dbReference>
<reference evidence="7" key="1">
    <citation type="journal article" date="2023" name="PhytoFront">
        <title>Draft Genome Resources of Seven Strains of Tilletia horrida, Causal Agent of Kernel Smut of Rice.</title>
        <authorList>
            <person name="Khanal S."/>
            <person name="Antony Babu S."/>
            <person name="Zhou X.G."/>
        </authorList>
    </citation>
    <scope>NUCLEOTIDE SEQUENCE</scope>
    <source>
        <strain evidence="7">TX3</strain>
    </source>
</reference>
<dbReference type="GO" id="GO:0051123">
    <property type="term" value="P:RNA polymerase II preinitiation complex assembly"/>
    <property type="evidence" value="ECO:0007669"/>
    <property type="project" value="TreeGrafter"/>
</dbReference>
<name>A0AAN6GGK9_9BASI</name>
<dbReference type="AlphaFoldDB" id="A0AAN6GGK9"/>
<dbReference type="Proteomes" id="UP001176521">
    <property type="component" value="Unassembled WGS sequence"/>
</dbReference>
<evidence type="ECO:0000313" key="7">
    <source>
        <dbReference type="EMBL" id="KAK0536480.1"/>
    </source>
</evidence>
<dbReference type="Pfam" id="PF02291">
    <property type="entry name" value="TFIID-31kDa"/>
    <property type="match status" value="1"/>
</dbReference>
<comment type="caution">
    <text evidence="7">The sequence shown here is derived from an EMBL/GenBank/DDBJ whole genome shotgun (WGS) entry which is preliminary data.</text>
</comment>
<dbReference type="CDD" id="cd07979">
    <property type="entry name" value="HFD_TAF9"/>
    <property type="match status" value="1"/>
</dbReference>
<protein>
    <submittedName>
        <fullName evidence="7">Transcription initiation factor TFIID subunit 9</fullName>
    </submittedName>
</protein>
<dbReference type="GO" id="GO:0000124">
    <property type="term" value="C:SAGA complex"/>
    <property type="evidence" value="ECO:0007669"/>
    <property type="project" value="TreeGrafter"/>
</dbReference>
<evidence type="ECO:0000256" key="3">
    <source>
        <dbReference type="ARBA" id="ARBA00023015"/>
    </source>
</evidence>
<gene>
    <name evidence="7" type="primary">TAF9</name>
    <name evidence="7" type="ORF">OC842_001970</name>
</gene>
<dbReference type="PANTHER" id="PTHR48068:SF4">
    <property type="entry name" value="TATA-BOX BINDING PROTEIN ASSOCIATED FACTOR 9"/>
    <property type="match status" value="1"/>
</dbReference>
<dbReference type="GO" id="GO:0046982">
    <property type="term" value="F:protein heterodimerization activity"/>
    <property type="evidence" value="ECO:0007669"/>
    <property type="project" value="InterPro"/>
</dbReference>
<feature type="region of interest" description="Disordered" evidence="6">
    <location>
        <begin position="183"/>
        <end position="250"/>
    </location>
</feature>
<organism evidence="7 8">
    <name type="scientific">Tilletia horrida</name>
    <dbReference type="NCBI Taxonomy" id="155126"/>
    <lineage>
        <taxon>Eukaryota</taxon>
        <taxon>Fungi</taxon>
        <taxon>Dikarya</taxon>
        <taxon>Basidiomycota</taxon>
        <taxon>Ustilaginomycotina</taxon>
        <taxon>Exobasidiomycetes</taxon>
        <taxon>Tilletiales</taxon>
        <taxon>Tilletiaceae</taxon>
        <taxon>Tilletia</taxon>
    </lineage>
</organism>
<accession>A0AAN6GGK9</accession>
<dbReference type="InterPro" id="IPR051431">
    <property type="entry name" value="TFIID_subunit_9"/>
</dbReference>
<dbReference type="GO" id="GO:0016251">
    <property type="term" value="F:RNA polymerase II general transcription initiation factor activity"/>
    <property type="evidence" value="ECO:0007669"/>
    <property type="project" value="TreeGrafter"/>
</dbReference>
<evidence type="ECO:0000256" key="5">
    <source>
        <dbReference type="ARBA" id="ARBA00023242"/>
    </source>
</evidence>
<dbReference type="Gene3D" id="1.10.20.10">
    <property type="entry name" value="Histone, subunit A"/>
    <property type="match status" value="1"/>
</dbReference>